<feature type="transmembrane region" description="Helical" evidence="6">
    <location>
        <begin position="249"/>
        <end position="269"/>
    </location>
</feature>
<evidence type="ECO:0000256" key="3">
    <source>
        <dbReference type="ARBA" id="ARBA00022692"/>
    </source>
</evidence>
<dbReference type="PANTHER" id="PTHR43370">
    <property type="entry name" value="SUGAR ABC TRANSPORTER INTEGRAL MEMBRANE PROTEIN-RELATED"/>
    <property type="match status" value="1"/>
</dbReference>
<keyword evidence="8" id="KW-1185">Reference proteome</keyword>
<feature type="transmembrane region" description="Helical" evidence="6">
    <location>
        <begin position="95"/>
        <end position="113"/>
    </location>
</feature>
<evidence type="ECO:0000313" key="7">
    <source>
        <dbReference type="EMBL" id="MBL0374573.1"/>
    </source>
</evidence>
<keyword evidence="4 6" id="KW-1133">Transmembrane helix</keyword>
<dbReference type="PANTHER" id="PTHR43370:SF2">
    <property type="entry name" value="ABC TRANSPORTER PERMEASE PROTEIN"/>
    <property type="match status" value="1"/>
</dbReference>
<feature type="transmembrane region" description="Helical" evidence="6">
    <location>
        <begin position="6"/>
        <end position="26"/>
    </location>
</feature>
<feature type="transmembrane region" description="Helical" evidence="6">
    <location>
        <begin position="151"/>
        <end position="168"/>
    </location>
</feature>
<evidence type="ECO:0000313" key="8">
    <source>
        <dbReference type="Proteomes" id="UP000633219"/>
    </source>
</evidence>
<name>A0A937CQX8_9HYPH</name>
<sequence>MLELLQGPMLVSILAAMVRIATPLLFSAMGELVTQRAGIWNISVEGTMLLGAVVAYVVASTTGSPWLALLVAILACALISLIMSFVTIVLKAEQFVAGLALNLLASGLTLFWFQNYVIGREPPKFAGFEQVDIPYLSDIPVLGPVLFSQRLLTYVSFLLPVLVWFFLYRTRYGLEIRCVGENPKALDVKGLGVGRRQCLAIMFGSLMSGFGGAFLMLGYSDRFVPDLIAGRGWLVVVAIIAGNWMPFRIVGAIFIFALLEAVGIHAQVVGVAIPHHFFLVLPYVASLILLAGLRSRTHQPVGLGVPYSRE</sequence>
<feature type="transmembrane region" description="Helical" evidence="6">
    <location>
        <begin position="38"/>
        <end position="59"/>
    </location>
</feature>
<evidence type="ECO:0000256" key="1">
    <source>
        <dbReference type="ARBA" id="ARBA00004651"/>
    </source>
</evidence>
<dbReference type="EMBL" id="JAEQNC010000014">
    <property type="protein sequence ID" value="MBL0374573.1"/>
    <property type="molecule type" value="Genomic_DNA"/>
</dbReference>
<proteinExistence type="predicted"/>
<dbReference type="InterPro" id="IPR001851">
    <property type="entry name" value="ABC_transp_permease"/>
</dbReference>
<feature type="transmembrane region" description="Helical" evidence="6">
    <location>
        <begin position="223"/>
        <end position="242"/>
    </location>
</feature>
<dbReference type="AlphaFoldDB" id="A0A937CQX8"/>
<evidence type="ECO:0000256" key="6">
    <source>
        <dbReference type="SAM" id="Phobius"/>
    </source>
</evidence>
<evidence type="ECO:0000256" key="4">
    <source>
        <dbReference type="ARBA" id="ARBA00022989"/>
    </source>
</evidence>
<organism evidence="7 8">
    <name type="scientific">Rhizobium setariae</name>
    <dbReference type="NCBI Taxonomy" id="2801340"/>
    <lineage>
        <taxon>Bacteria</taxon>
        <taxon>Pseudomonadati</taxon>
        <taxon>Pseudomonadota</taxon>
        <taxon>Alphaproteobacteria</taxon>
        <taxon>Hyphomicrobiales</taxon>
        <taxon>Rhizobiaceae</taxon>
        <taxon>Rhizobium/Agrobacterium group</taxon>
        <taxon>Rhizobium</taxon>
    </lineage>
</organism>
<reference evidence="7" key="1">
    <citation type="submission" date="2021-01" db="EMBL/GenBank/DDBJ databases">
        <title>Rhizobium sp. strain KVB221 16S ribosomal RNA gene Genome sequencing and assembly.</title>
        <authorList>
            <person name="Kang M."/>
        </authorList>
    </citation>
    <scope>NUCLEOTIDE SEQUENCE</scope>
    <source>
        <strain evidence="7">KVB221</strain>
    </source>
</reference>
<protein>
    <submittedName>
        <fullName evidence="7">ABC transporter permease</fullName>
    </submittedName>
</protein>
<accession>A0A937CQX8</accession>
<keyword evidence="5 6" id="KW-0472">Membrane</keyword>
<dbReference type="GO" id="GO:0005886">
    <property type="term" value="C:plasma membrane"/>
    <property type="evidence" value="ECO:0007669"/>
    <property type="project" value="UniProtKB-SubCell"/>
</dbReference>
<keyword evidence="3 6" id="KW-0812">Transmembrane</keyword>
<feature type="transmembrane region" description="Helical" evidence="6">
    <location>
        <begin position="65"/>
        <end position="88"/>
    </location>
</feature>
<evidence type="ECO:0000256" key="2">
    <source>
        <dbReference type="ARBA" id="ARBA00022475"/>
    </source>
</evidence>
<dbReference type="Pfam" id="PF02653">
    <property type="entry name" value="BPD_transp_2"/>
    <property type="match status" value="1"/>
</dbReference>
<feature type="transmembrane region" description="Helical" evidence="6">
    <location>
        <begin position="198"/>
        <end position="217"/>
    </location>
</feature>
<comment type="caution">
    <text evidence="7">The sequence shown here is derived from an EMBL/GenBank/DDBJ whole genome shotgun (WGS) entry which is preliminary data.</text>
</comment>
<dbReference type="RefSeq" id="WP_201663121.1">
    <property type="nucleotide sequence ID" value="NZ_JAEQNC010000014.1"/>
</dbReference>
<comment type="subcellular location">
    <subcellularLocation>
        <location evidence="1">Cell membrane</location>
        <topology evidence="1">Multi-pass membrane protein</topology>
    </subcellularLocation>
</comment>
<dbReference type="CDD" id="cd06580">
    <property type="entry name" value="TM_PBP1_transp_TpRbsC_like"/>
    <property type="match status" value="1"/>
</dbReference>
<keyword evidence="2" id="KW-1003">Cell membrane</keyword>
<feature type="transmembrane region" description="Helical" evidence="6">
    <location>
        <begin position="275"/>
        <end position="293"/>
    </location>
</feature>
<evidence type="ECO:0000256" key="5">
    <source>
        <dbReference type="ARBA" id="ARBA00023136"/>
    </source>
</evidence>
<dbReference type="Proteomes" id="UP000633219">
    <property type="component" value="Unassembled WGS sequence"/>
</dbReference>
<gene>
    <name evidence="7" type="ORF">JJB09_21405</name>
</gene>
<dbReference type="GO" id="GO:0022857">
    <property type="term" value="F:transmembrane transporter activity"/>
    <property type="evidence" value="ECO:0007669"/>
    <property type="project" value="InterPro"/>
</dbReference>